<comment type="caution">
    <text evidence="3">The sequence shown here is derived from an EMBL/GenBank/DDBJ whole genome shotgun (WGS) entry which is preliminary data.</text>
</comment>
<name>A0A9X1C8M9_9FLAO</name>
<keyword evidence="6" id="KW-1185">Reference proteome</keyword>
<dbReference type="EMBL" id="JAUSUU010000004">
    <property type="protein sequence ID" value="MDQ0335243.1"/>
    <property type="molecule type" value="Genomic_DNA"/>
</dbReference>
<dbReference type="Pfam" id="PF01648">
    <property type="entry name" value="ACPS"/>
    <property type="match status" value="1"/>
</dbReference>
<evidence type="ECO:0000313" key="3">
    <source>
        <dbReference type="EMBL" id="MBP1838743.1"/>
    </source>
</evidence>
<dbReference type="Gene3D" id="3.90.470.20">
    <property type="entry name" value="4'-phosphopantetheinyl transferase domain"/>
    <property type="match status" value="1"/>
</dbReference>
<dbReference type="InterPro" id="IPR037143">
    <property type="entry name" value="4-PPantetheinyl_Trfase_dom_sf"/>
</dbReference>
<keyword evidence="1 3" id="KW-0808">Transferase</keyword>
<dbReference type="AlphaFoldDB" id="A0A9X1C8M9"/>
<gene>
    <name evidence="3" type="ORF">J2Z56_000639</name>
    <name evidence="4" type="ORF">J2Z57_001689</name>
</gene>
<evidence type="ECO:0000256" key="1">
    <source>
        <dbReference type="ARBA" id="ARBA00022679"/>
    </source>
</evidence>
<evidence type="ECO:0000313" key="5">
    <source>
        <dbReference type="Proteomes" id="UP001138672"/>
    </source>
</evidence>
<dbReference type="RefSeq" id="WP_057779019.1">
    <property type="nucleotide sequence ID" value="NZ_JAGGJQ010000001.1"/>
</dbReference>
<sequence>MIGNDIVDLKHATTGGNWECPRFLEKVFTKKEEALIFASENQHQTVWLLWSMKEAAYKLHVQKFKKRFFNPTRLECELISEDKGIVKIDDNEYFTASTLTEDYVYTIAKQNNTQEVYTSVFETKKEDYKIQSDLLKERFLKAISKTKGLTFHALKIEKTAIGIPQVFYASKQLSISFSLTHCGRFSGFAY</sequence>
<evidence type="ECO:0000259" key="2">
    <source>
        <dbReference type="Pfam" id="PF01648"/>
    </source>
</evidence>
<reference evidence="3" key="1">
    <citation type="submission" date="2021-03" db="EMBL/GenBank/DDBJ databases">
        <title>Genomic Encyclopedia of Type Strains, Phase IV (KMG-IV): sequencing the most valuable type-strain genomes for metagenomic binning, comparative biology and taxonomic classification.</title>
        <authorList>
            <person name="Goeker M."/>
        </authorList>
    </citation>
    <scope>NUCLEOTIDE SEQUENCE</scope>
    <source>
        <strain evidence="3">DSM 15523</strain>
        <strain evidence="4 6">DSM 16476</strain>
    </source>
</reference>
<protein>
    <submittedName>
        <fullName evidence="3">Phosphopantetheine--protein transferase-like protein</fullName>
    </submittedName>
</protein>
<dbReference type="GO" id="GO:0000287">
    <property type="term" value="F:magnesium ion binding"/>
    <property type="evidence" value="ECO:0007669"/>
    <property type="project" value="InterPro"/>
</dbReference>
<dbReference type="Proteomes" id="UP001138672">
    <property type="component" value="Unassembled WGS sequence"/>
</dbReference>
<dbReference type="OrthoDB" id="663853at2"/>
<organism evidence="3 5">
    <name type="scientific">Formosa algae</name>
    <dbReference type="NCBI Taxonomy" id="225843"/>
    <lineage>
        <taxon>Bacteria</taxon>
        <taxon>Pseudomonadati</taxon>
        <taxon>Bacteroidota</taxon>
        <taxon>Flavobacteriia</taxon>
        <taxon>Flavobacteriales</taxon>
        <taxon>Flavobacteriaceae</taxon>
        <taxon>Formosa</taxon>
    </lineage>
</organism>
<evidence type="ECO:0000313" key="6">
    <source>
        <dbReference type="Proteomes" id="UP001231587"/>
    </source>
</evidence>
<dbReference type="InterPro" id="IPR008278">
    <property type="entry name" value="4-PPantetheinyl_Trfase_dom"/>
</dbReference>
<dbReference type="SUPFAM" id="SSF56214">
    <property type="entry name" value="4'-phosphopantetheinyl transferase"/>
    <property type="match status" value="1"/>
</dbReference>
<dbReference type="EMBL" id="JAGGJQ010000001">
    <property type="protein sequence ID" value="MBP1838743.1"/>
    <property type="molecule type" value="Genomic_DNA"/>
</dbReference>
<proteinExistence type="predicted"/>
<dbReference type="GO" id="GO:0008897">
    <property type="term" value="F:holo-[acyl-carrier-protein] synthase activity"/>
    <property type="evidence" value="ECO:0007669"/>
    <property type="project" value="InterPro"/>
</dbReference>
<accession>A0A9X1C8M9</accession>
<dbReference type="Proteomes" id="UP001231587">
    <property type="component" value="Unassembled WGS sequence"/>
</dbReference>
<feature type="domain" description="4'-phosphopantetheinyl transferase" evidence="2">
    <location>
        <begin position="2"/>
        <end position="108"/>
    </location>
</feature>
<evidence type="ECO:0000313" key="4">
    <source>
        <dbReference type="EMBL" id="MDQ0335243.1"/>
    </source>
</evidence>